<dbReference type="AlphaFoldDB" id="A0A9P4WFC0"/>
<gene>
    <name evidence="3" type="ORF">E8E12_000113</name>
</gene>
<evidence type="ECO:0008006" key="5">
    <source>
        <dbReference type="Google" id="ProtNLM"/>
    </source>
</evidence>
<evidence type="ECO:0000256" key="2">
    <source>
        <dbReference type="SAM" id="SignalP"/>
    </source>
</evidence>
<feature type="non-terminal residue" evidence="3">
    <location>
        <position position="1"/>
    </location>
</feature>
<organism evidence="3 4">
    <name type="scientific">Didymella heteroderae</name>
    <dbReference type="NCBI Taxonomy" id="1769908"/>
    <lineage>
        <taxon>Eukaryota</taxon>
        <taxon>Fungi</taxon>
        <taxon>Dikarya</taxon>
        <taxon>Ascomycota</taxon>
        <taxon>Pezizomycotina</taxon>
        <taxon>Dothideomycetes</taxon>
        <taxon>Pleosporomycetidae</taxon>
        <taxon>Pleosporales</taxon>
        <taxon>Pleosporineae</taxon>
        <taxon>Didymellaceae</taxon>
        <taxon>Didymella</taxon>
    </lineage>
</organism>
<dbReference type="OrthoDB" id="1001765at2759"/>
<evidence type="ECO:0000313" key="4">
    <source>
        <dbReference type="Proteomes" id="UP000758155"/>
    </source>
</evidence>
<reference evidence="3" key="1">
    <citation type="submission" date="2019-04" db="EMBL/GenBank/DDBJ databases">
        <title>Sequencing of skin fungus with MAO and IRED activity.</title>
        <authorList>
            <person name="Marsaioli A.J."/>
            <person name="Bonatto J.M.C."/>
            <person name="Reis Junior O."/>
        </authorList>
    </citation>
    <scope>NUCLEOTIDE SEQUENCE</scope>
    <source>
        <strain evidence="3">28M1</strain>
    </source>
</reference>
<evidence type="ECO:0000313" key="3">
    <source>
        <dbReference type="EMBL" id="KAF3028318.1"/>
    </source>
</evidence>
<dbReference type="EMBL" id="SWKV01000324">
    <property type="protein sequence ID" value="KAF3028318.1"/>
    <property type="molecule type" value="Genomic_DNA"/>
</dbReference>
<evidence type="ECO:0000256" key="1">
    <source>
        <dbReference type="SAM" id="MobiDB-lite"/>
    </source>
</evidence>
<keyword evidence="4" id="KW-1185">Reference proteome</keyword>
<name>A0A9P4WFC0_9PLEO</name>
<comment type="caution">
    <text evidence="3">The sequence shown here is derived from an EMBL/GenBank/DDBJ whole genome shotgun (WGS) entry which is preliminary data.</text>
</comment>
<feature type="signal peptide" evidence="2">
    <location>
        <begin position="1"/>
        <end position="19"/>
    </location>
</feature>
<keyword evidence="2" id="KW-0732">Signal</keyword>
<dbReference type="Proteomes" id="UP000758155">
    <property type="component" value="Unassembled WGS sequence"/>
</dbReference>
<sequence>MAKFLALFAGSAILGWARASSVATLMTGSTVSTVEQYCFTKSDGLFSAGTLGPTVTMIFSGMTLTTTPIMLTVTSESLTAALGGPSSSASGGYLATASTTDIIPTSSQDMIASATSSASYSTLLSGVGATGGSGSDGDGLSSRTSTQESLAAGGVPTTPGTGSRGNTPLPQPSVSTGLTDAVSASAGTSPRPTPVDPLLSAVSSSVQDSMLPGVASSGSMRAAPTATDDRIFPEPSTTGIVGFENPSPSLGDVRPSASVGVPRLGDGADNETVGSLNGTLELSSAAADALSLAQFLKNLGVYMFNTSNLGLVKAGQTGNDQTEFFSLVGNISLQEQTQQKAVRLLSHRSGVEDVPSCRYTLPNNLTGVQLAMSAFKAVEGGVLMALAESLPPTDTAAAVVLSSMSSVAARHSAMLRPYVTSNSSVASFDTPMTDVWAYNLGLTYVQPGSCAVEQRIPLLPGLSLDNGIAATARPSSRVTFAWDTAARAAASRSGKPLFIGWVNQVNAPVYTALAPLGDGRGSTEVPAGLVGTAFAVLTAQPGLTTIGDLTEATLAGPVV</sequence>
<feature type="chain" id="PRO_5040371731" description="Sequence-specific DNA binding RNA polymerase II transcription factor" evidence="2">
    <location>
        <begin position="20"/>
        <end position="559"/>
    </location>
</feature>
<protein>
    <recommendedName>
        <fullName evidence="5">Sequence-specific DNA binding RNA polymerase II transcription factor</fullName>
    </recommendedName>
</protein>
<feature type="region of interest" description="Disordered" evidence="1">
    <location>
        <begin position="212"/>
        <end position="234"/>
    </location>
</feature>
<feature type="region of interest" description="Disordered" evidence="1">
    <location>
        <begin position="130"/>
        <end position="198"/>
    </location>
</feature>
<accession>A0A9P4WFC0</accession>
<proteinExistence type="predicted"/>
<feature type="compositionally biased region" description="Polar residues" evidence="1">
    <location>
        <begin position="164"/>
        <end position="178"/>
    </location>
</feature>